<dbReference type="OrthoDB" id="9776005at2"/>
<proteinExistence type="predicted"/>
<reference evidence="2 3" key="1">
    <citation type="submission" date="2019-07" db="EMBL/GenBank/DDBJ databases">
        <title>Whole genome shotgun sequence of Oceanobacillus sojae NBRC 105379.</title>
        <authorList>
            <person name="Hosoyama A."/>
            <person name="Uohara A."/>
            <person name="Ohji S."/>
            <person name="Ichikawa N."/>
        </authorList>
    </citation>
    <scope>NUCLEOTIDE SEQUENCE [LARGE SCALE GENOMIC DNA]</scope>
    <source>
        <strain evidence="2 3">NBRC 105379</strain>
    </source>
</reference>
<gene>
    <name evidence="2" type="ORF">OSO01_46220</name>
</gene>
<sequence length="44" mass="5183">MLNQRIIALLNQLIHSDDYLAVNELADRFNVSRSTIYNDIARYE</sequence>
<dbReference type="Pfam" id="PF08279">
    <property type="entry name" value="HTH_11"/>
    <property type="match status" value="1"/>
</dbReference>
<dbReference type="AlphaFoldDB" id="A0A511ZR03"/>
<dbReference type="InterPro" id="IPR013196">
    <property type="entry name" value="HTH_11"/>
</dbReference>
<evidence type="ECO:0000313" key="3">
    <source>
        <dbReference type="Proteomes" id="UP000321558"/>
    </source>
</evidence>
<dbReference type="Proteomes" id="UP000321558">
    <property type="component" value="Unassembled WGS sequence"/>
</dbReference>
<comment type="caution">
    <text evidence="2">The sequence shown here is derived from an EMBL/GenBank/DDBJ whole genome shotgun (WGS) entry which is preliminary data.</text>
</comment>
<evidence type="ECO:0000259" key="1">
    <source>
        <dbReference type="Pfam" id="PF08279"/>
    </source>
</evidence>
<dbReference type="SUPFAM" id="SSF46785">
    <property type="entry name" value="Winged helix' DNA-binding domain"/>
    <property type="match status" value="1"/>
</dbReference>
<organism evidence="2 3">
    <name type="scientific">Oceanobacillus sojae</name>
    <dbReference type="NCBI Taxonomy" id="582851"/>
    <lineage>
        <taxon>Bacteria</taxon>
        <taxon>Bacillati</taxon>
        <taxon>Bacillota</taxon>
        <taxon>Bacilli</taxon>
        <taxon>Bacillales</taxon>
        <taxon>Bacillaceae</taxon>
        <taxon>Oceanobacillus</taxon>
    </lineage>
</organism>
<dbReference type="EMBL" id="BJYM01000032">
    <property type="protein sequence ID" value="GEN89883.1"/>
    <property type="molecule type" value="Genomic_DNA"/>
</dbReference>
<name>A0A511ZR03_9BACI</name>
<accession>A0A511ZR03</accession>
<dbReference type="InterPro" id="IPR036390">
    <property type="entry name" value="WH_DNA-bd_sf"/>
</dbReference>
<dbReference type="Gene3D" id="1.10.10.10">
    <property type="entry name" value="Winged helix-like DNA-binding domain superfamily/Winged helix DNA-binding domain"/>
    <property type="match status" value="1"/>
</dbReference>
<feature type="domain" description="Helix-turn-helix type 11" evidence="1">
    <location>
        <begin position="5"/>
        <end position="41"/>
    </location>
</feature>
<protein>
    <recommendedName>
        <fullName evidence="1">Helix-turn-helix type 11 domain-containing protein</fullName>
    </recommendedName>
</protein>
<dbReference type="InterPro" id="IPR036388">
    <property type="entry name" value="WH-like_DNA-bd_sf"/>
</dbReference>
<evidence type="ECO:0000313" key="2">
    <source>
        <dbReference type="EMBL" id="GEN89883.1"/>
    </source>
</evidence>
<dbReference type="RefSeq" id="WP_077604196.1">
    <property type="nucleotide sequence ID" value="NZ_BJYM01000032.1"/>
</dbReference>
<keyword evidence="3" id="KW-1185">Reference proteome</keyword>